<reference evidence="1 2" key="1">
    <citation type="submission" date="2019-04" db="EMBL/GenBank/DDBJ databases">
        <authorList>
            <person name="Van Vliet M D."/>
        </authorList>
    </citation>
    <scope>NUCLEOTIDE SEQUENCE [LARGE SCALE GENOMIC DNA]</scope>
    <source>
        <strain evidence="1 2">F21</strain>
    </source>
</reference>
<gene>
    <name evidence="1" type="ORF">SCARR_00854</name>
</gene>
<proteinExistence type="predicted"/>
<evidence type="ECO:0000313" key="2">
    <source>
        <dbReference type="Proteomes" id="UP000346198"/>
    </source>
</evidence>
<accession>A0A6C2UHB2</accession>
<keyword evidence="2" id="KW-1185">Reference proteome</keyword>
<protein>
    <submittedName>
        <fullName evidence="1">Uncharacterized protein</fullName>
    </submittedName>
</protein>
<sequence length="57" mass="6337">MDYEAELLSEARKAIAAHPDHRCEIIDLYTLAVSEIEDGGSAAHEYELFMGGINEIQ</sequence>
<dbReference type="Proteomes" id="UP000346198">
    <property type="component" value="Unassembled WGS sequence"/>
</dbReference>
<dbReference type="AlphaFoldDB" id="A0A6C2UHB2"/>
<dbReference type="RefSeq" id="WP_168432986.1">
    <property type="nucleotide sequence ID" value="NZ_CAAHFH010000001.1"/>
</dbReference>
<organism evidence="1 2">
    <name type="scientific">Pontiella sulfatireligans</name>
    <dbReference type="NCBI Taxonomy" id="2750658"/>
    <lineage>
        <taxon>Bacteria</taxon>
        <taxon>Pseudomonadati</taxon>
        <taxon>Kiritimatiellota</taxon>
        <taxon>Kiritimatiellia</taxon>
        <taxon>Kiritimatiellales</taxon>
        <taxon>Pontiellaceae</taxon>
        <taxon>Pontiella</taxon>
    </lineage>
</organism>
<evidence type="ECO:0000313" key="1">
    <source>
        <dbReference type="EMBL" id="VGO18801.1"/>
    </source>
</evidence>
<dbReference type="EMBL" id="CAAHFH010000001">
    <property type="protein sequence ID" value="VGO18801.1"/>
    <property type="molecule type" value="Genomic_DNA"/>
</dbReference>
<name>A0A6C2UHB2_9BACT</name>